<protein>
    <submittedName>
        <fullName evidence="1">Uncharacterized protein</fullName>
    </submittedName>
</protein>
<keyword evidence="2" id="KW-1185">Reference proteome</keyword>
<accession>A0ABX7XP10</accession>
<organism evidence="1 2">
    <name type="scientific">Prevotella melaninogenica</name>
    <dbReference type="NCBI Taxonomy" id="28132"/>
    <lineage>
        <taxon>Bacteria</taxon>
        <taxon>Pseudomonadati</taxon>
        <taxon>Bacteroidota</taxon>
        <taxon>Bacteroidia</taxon>
        <taxon>Bacteroidales</taxon>
        <taxon>Prevotellaceae</taxon>
        <taxon>Prevotella</taxon>
    </lineage>
</organism>
<name>A0ABX7XP10_9BACT</name>
<evidence type="ECO:0000313" key="2">
    <source>
        <dbReference type="Proteomes" id="UP000682195"/>
    </source>
</evidence>
<dbReference type="RefSeq" id="WP_211806979.1">
    <property type="nucleotide sequence ID" value="NZ_CP072361.1"/>
</dbReference>
<gene>
    <name evidence="1" type="ORF">J5A58_04515</name>
</gene>
<dbReference type="Proteomes" id="UP000682195">
    <property type="component" value="Chromosome 1"/>
</dbReference>
<reference evidence="1 2" key="1">
    <citation type="submission" date="2021-03" db="EMBL/GenBank/DDBJ databases">
        <title>Human Oral Microbial Genomes.</title>
        <authorList>
            <person name="Johnston C.D."/>
            <person name="Chen T."/>
            <person name="Dewhirst F.E."/>
        </authorList>
    </citation>
    <scope>NUCLEOTIDE SEQUENCE [LARGE SCALE GENOMIC DNA]</scope>
    <source>
        <strain evidence="1 2">F0054</strain>
    </source>
</reference>
<dbReference type="EMBL" id="CP072361">
    <property type="protein sequence ID" value="QUB74817.1"/>
    <property type="molecule type" value="Genomic_DNA"/>
</dbReference>
<proteinExistence type="predicted"/>
<evidence type="ECO:0000313" key="1">
    <source>
        <dbReference type="EMBL" id="QUB74817.1"/>
    </source>
</evidence>
<sequence length="70" mass="7860">MKTYIKPLIKNYHVLSSFHLLAGSPEKAGKALTNDQGLVHNQPEPDIKQLSKGDLFSDYNITDSITEWSD</sequence>